<name>U9SX28_RHIID</name>
<proteinExistence type="predicted"/>
<accession>U9SX28</accession>
<organism evidence="1">
    <name type="scientific">Rhizophagus irregularis (strain DAOM 181602 / DAOM 197198 / MUCL 43194)</name>
    <name type="common">Arbuscular mycorrhizal fungus</name>
    <name type="synonym">Glomus intraradices</name>
    <dbReference type="NCBI Taxonomy" id="747089"/>
    <lineage>
        <taxon>Eukaryota</taxon>
        <taxon>Fungi</taxon>
        <taxon>Fungi incertae sedis</taxon>
        <taxon>Mucoromycota</taxon>
        <taxon>Glomeromycotina</taxon>
        <taxon>Glomeromycetes</taxon>
        <taxon>Glomerales</taxon>
        <taxon>Glomeraceae</taxon>
        <taxon>Rhizophagus</taxon>
    </lineage>
</organism>
<dbReference type="AlphaFoldDB" id="U9SX28"/>
<protein>
    <submittedName>
        <fullName evidence="1">Uncharacterized protein</fullName>
    </submittedName>
</protein>
<dbReference type="VEuPathDB" id="FungiDB:RhiirFUN_022299"/>
<dbReference type="EMBL" id="KI297175">
    <property type="protein sequence ID" value="ESA00470.1"/>
    <property type="molecule type" value="Genomic_DNA"/>
</dbReference>
<gene>
    <name evidence="1" type="ORF">GLOINDRAFT_338529</name>
</gene>
<dbReference type="HOGENOM" id="CLU_2886954_0_0_1"/>
<sequence length="63" mass="7352">MHIKRARDFTYNALLFPRLFPAAFSWGCFKYDTARYMLRAVPQLSTNLVDVVSYCLPEDVFGQ</sequence>
<evidence type="ECO:0000313" key="1">
    <source>
        <dbReference type="EMBL" id="ESA00470.1"/>
    </source>
</evidence>
<reference evidence="1" key="1">
    <citation type="submission" date="2013-07" db="EMBL/GenBank/DDBJ databases">
        <title>The genome of an arbuscular mycorrhizal fungus provides insights into the evolution of the oldest plant symbiosis.</title>
        <authorList>
            <consortium name="DOE Joint Genome Institute"/>
            <person name="Tisserant E."/>
            <person name="Malbreil M."/>
            <person name="Kuo A."/>
            <person name="Kohler A."/>
            <person name="Symeonidi A."/>
            <person name="Balestrini R."/>
            <person name="Charron P."/>
            <person name="Duensing N."/>
            <person name="Frei-dit-Frey N."/>
            <person name="Gianinazzi-Pearson V."/>
            <person name="Gilbert B."/>
            <person name="Handa Y."/>
            <person name="Hijri M."/>
            <person name="Kaul R."/>
            <person name="Kawaguchi M."/>
            <person name="Krajinski F."/>
            <person name="Lammers P."/>
            <person name="Lapierre D."/>
            <person name="Masclaux F.G."/>
            <person name="Murat C."/>
            <person name="Morin E."/>
            <person name="Ndikumana S."/>
            <person name="Pagni M."/>
            <person name="Petitpierre D."/>
            <person name="Requena N."/>
            <person name="Rosikiewicz P."/>
            <person name="Riley R."/>
            <person name="Saito K."/>
            <person name="San Clemente H."/>
            <person name="Shapiro H."/>
            <person name="van Tuinen D."/>
            <person name="Becard G."/>
            <person name="Bonfante P."/>
            <person name="Paszkowski U."/>
            <person name="Shachar-Hill Y."/>
            <person name="Young J.P."/>
            <person name="Sanders I.R."/>
            <person name="Henrissat B."/>
            <person name="Rensing S.A."/>
            <person name="Grigoriev I.V."/>
            <person name="Corradi N."/>
            <person name="Roux C."/>
            <person name="Martin F."/>
        </authorList>
    </citation>
    <scope>NUCLEOTIDE SEQUENCE</scope>
    <source>
        <strain evidence="1">DAOM 197198</strain>
    </source>
</reference>